<name>A0A699HYT9_TANCI</name>
<evidence type="ECO:0000256" key="1">
    <source>
        <dbReference type="SAM" id="MobiDB-lite"/>
    </source>
</evidence>
<protein>
    <recommendedName>
        <fullName evidence="3">Transposase (Putative), gypsy type</fullName>
    </recommendedName>
</protein>
<feature type="compositionally biased region" description="Gly residues" evidence="1">
    <location>
        <begin position="20"/>
        <end position="32"/>
    </location>
</feature>
<dbReference type="AlphaFoldDB" id="A0A699HYT9"/>
<dbReference type="EMBL" id="BKCJ010212611">
    <property type="protein sequence ID" value="GEY81824.1"/>
    <property type="molecule type" value="Genomic_DNA"/>
</dbReference>
<evidence type="ECO:0008006" key="3">
    <source>
        <dbReference type="Google" id="ProtNLM"/>
    </source>
</evidence>
<sequence length="767" mass="83249">MTDHADSILETSIDKLFDEGGSGSQAGQGDSTGFGEKTNRKKKTVVADAGGSSHPLKKLREDHETLSGPSVAGKSRFAVQRLLVEVVLNAEVSGEPIPTFPFVTSSVSATPEREGGDHTDSVTGLNLRTISAPQRFGISLDSSHHSGANVAEAEVDSLVRSSVPVMTVVTTTTSTVDAAMVVKEKNTKSSLFAVDSSFAGGADPNVGVFLDLTESDFLSVNNGSRLNDGRVCHEMVDEFAPLKFFVSVRGMEHDQLFTEFNVRAAHQMSLSTEIRMRAEYNIKEKRGLKSAVDEKIELLKVREKEVEDLKAQLLLKEVKAAEAIRLHAKASKFKDVKVTGLEASAMGKDRELTDLNAQLTFVHELEVASFGLQEKLSSYEYLTERLEEFQDAQLKIVNDNFDKLYADFVEMALHLEERVAIGKAIEKGMQDGLSFGITHGAEGRVLTYVTAFNPSAEADYISALQHLQNTLAERLGLTESQPHVDQLMVPIHHSPDKVVIGATALSLSLLVPTKVLTGVEGTSDIMPATDVTTMAMSTTLTSASTVPPISVDDNEVVGMDDQTGADGNRILFLIAFVTSYDPSHLGPSFPVSSVWLASLLRYTRSRLIPRASLFYTKSTSAVLSVGMPISTGMTASVSYVNENGMSSLLDFIIAWCAHKTRGSSSIQLLLLASILACIPSPKLQFALSTRPLDPRVFLSKHSLPEVAPHIIAMESSRYLLLLPPLPIFPIHLWIFLLALQPALAYSNNGSCQPLLQRTFCSLDLPLN</sequence>
<reference evidence="2" key="1">
    <citation type="journal article" date="2019" name="Sci. Rep.">
        <title>Draft genome of Tanacetum cinerariifolium, the natural source of mosquito coil.</title>
        <authorList>
            <person name="Yamashiro T."/>
            <person name="Shiraishi A."/>
            <person name="Satake H."/>
            <person name="Nakayama K."/>
        </authorList>
    </citation>
    <scope>NUCLEOTIDE SEQUENCE</scope>
</reference>
<accession>A0A699HYT9</accession>
<gene>
    <name evidence="2" type="ORF">Tci_453798</name>
</gene>
<evidence type="ECO:0000313" key="2">
    <source>
        <dbReference type="EMBL" id="GEY81824.1"/>
    </source>
</evidence>
<proteinExistence type="predicted"/>
<organism evidence="2">
    <name type="scientific">Tanacetum cinerariifolium</name>
    <name type="common">Dalmatian daisy</name>
    <name type="synonym">Chrysanthemum cinerariifolium</name>
    <dbReference type="NCBI Taxonomy" id="118510"/>
    <lineage>
        <taxon>Eukaryota</taxon>
        <taxon>Viridiplantae</taxon>
        <taxon>Streptophyta</taxon>
        <taxon>Embryophyta</taxon>
        <taxon>Tracheophyta</taxon>
        <taxon>Spermatophyta</taxon>
        <taxon>Magnoliopsida</taxon>
        <taxon>eudicotyledons</taxon>
        <taxon>Gunneridae</taxon>
        <taxon>Pentapetalae</taxon>
        <taxon>asterids</taxon>
        <taxon>campanulids</taxon>
        <taxon>Asterales</taxon>
        <taxon>Asteraceae</taxon>
        <taxon>Asteroideae</taxon>
        <taxon>Anthemideae</taxon>
        <taxon>Anthemidinae</taxon>
        <taxon>Tanacetum</taxon>
    </lineage>
</organism>
<comment type="caution">
    <text evidence="2">The sequence shown here is derived from an EMBL/GenBank/DDBJ whole genome shotgun (WGS) entry which is preliminary data.</text>
</comment>
<feature type="compositionally biased region" description="Basic and acidic residues" evidence="1">
    <location>
        <begin position="1"/>
        <end position="18"/>
    </location>
</feature>
<feature type="region of interest" description="Disordered" evidence="1">
    <location>
        <begin position="1"/>
        <end position="69"/>
    </location>
</feature>
<feature type="non-terminal residue" evidence="2">
    <location>
        <position position="767"/>
    </location>
</feature>